<accession>A0ABY7NSI0</accession>
<feature type="transmembrane region" description="Helical" evidence="10">
    <location>
        <begin position="156"/>
        <end position="184"/>
    </location>
</feature>
<name>A0ABY7NSI0_9SPHN</name>
<keyword evidence="11" id="KW-0012">Acyltransferase</keyword>
<keyword evidence="3 10" id="KW-0808">Transferase</keyword>
<keyword evidence="2 10" id="KW-0444">Lipid biosynthesis</keyword>
<evidence type="ECO:0000256" key="1">
    <source>
        <dbReference type="ARBA" id="ARBA00022475"/>
    </source>
</evidence>
<feature type="transmembrane region" description="Helical" evidence="10">
    <location>
        <begin position="58"/>
        <end position="81"/>
    </location>
</feature>
<evidence type="ECO:0000256" key="2">
    <source>
        <dbReference type="ARBA" id="ARBA00022516"/>
    </source>
</evidence>
<reference evidence="11 12" key="1">
    <citation type="submission" date="2022-12" db="EMBL/GenBank/DDBJ databases">
        <title>Sphingomonas abieness sp. nov., an endophytic bacterium isolated from Abies koreana.</title>
        <authorList>
            <person name="Jiang L."/>
            <person name="Lee J."/>
        </authorList>
    </citation>
    <scope>NUCLEOTIDE SEQUENCE [LARGE SCALE GENOMIC DNA]</scope>
    <source>
        <strain evidence="12">PAMB 00755</strain>
    </source>
</reference>
<dbReference type="HAMAP" id="MF_01043">
    <property type="entry name" value="PlsY"/>
    <property type="match status" value="1"/>
</dbReference>
<proteinExistence type="inferred from homology"/>
<feature type="transmembrane region" description="Helical" evidence="10">
    <location>
        <begin position="119"/>
        <end position="144"/>
    </location>
</feature>
<comment type="subunit">
    <text evidence="10">Probably interacts with PlsX.</text>
</comment>
<keyword evidence="6 10" id="KW-0443">Lipid metabolism</keyword>
<gene>
    <name evidence="10 11" type="primary">plsY</name>
    <name evidence="11" type="ORF">PBT88_05205</name>
</gene>
<comment type="pathway">
    <text evidence="10">Lipid metabolism; phospholipid metabolism.</text>
</comment>
<dbReference type="Proteomes" id="UP001210865">
    <property type="component" value="Chromosome"/>
</dbReference>
<keyword evidence="5 10" id="KW-1133">Transmembrane helix</keyword>
<dbReference type="SMART" id="SM01207">
    <property type="entry name" value="G3P_acyltransf"/>
    <property type="match status" value="1"/>
</dbReference>
<evidence type="ECO:0000256" key="6">
    <source>
        <dbReference type="ARBA" id="ARBA00023098"/>
    </source>
</evidence>
<dbReference type="EMBL" id="CP115174">
    <property type="protein sequence ID" value="WBO23527.1"/>
    <property type="molecule type" value="Genomic_DNA"/>
</dbReference>
<protein>
    <recommendedName>
        <fullName evidence="10">Glycerol-3-phosphate acyltransferase</fullName>
    </recommendedName>
    <alternativeName>
        <fullName evidence="10">Acyl-PO4 G3P acyltransferase</fullName>
    </alternativeName>
    <alternativeName>
        <fullName evidence="10">Acyl-phosphate--glycerol-3-phosphate acyltransferase</fullName>
    </alternativeName>
    <alternativeName>
        <fullName evidence="10">G3P acyltransferase</fullName>
        <shortName evidence="10">GPAT</shortName>
        <ecNumber evidence="10">2.3.1.275</ecNumber>
    </alternativeName>
    <alternativeName>
        <fullName evidence="10">Lysophosphatidic acid synthase</fullName>
        <shortName evidence="10">LPA synthase</shortName>
    </alternativeName>
</protein>
<dbReference type="NCBIfam" id="TIGR00023">
    <property type="entry name" value="glycerol-3-phosphate 1-O-acyltransferase PlsY"/>
    <property type="match status" value="1"/>
</dbReference>
<evidence type="ECO:0000256" key="5">
    <source>
        <dbReference type="ARBA" id="ARBA00022989"/>
    </source>
</evidence>
<evidence type="ECO:0000256" key="3">
    <source>
        <dbReference type="ARBA" id="ARBA00022679"/>
    </source>
</evidence>
<keyword evidence="8 10" id="KW-0594">Phospholipid biosynthesis</keyword>
<dbReference type="InterPro" id="IPR003811">
    <property type="entry name" value="G3P_acylTferase_PlsY"/>
</dbReference>
<dbReference type="GO" id="GO:0004366">
    <property type="term" value="F:glycerol-3-phosphate O-acyltransferase activity"/>
    <property type="evidence" value="ECO:0007669"/>
    <property type="project" value="UniProtKB-EC"/>
</dbReference>
<comment type="catalytic activity">
    <reaction evidence="10">
        <text>an acyl phosphate + sn-glycerol 3-phosphate = a 1-acyl-sn-glycero-3-phosphate + phosphate</text>
        <dbReference type="Rhea" id="RHEA:34075"/>
        <dbReference type="ChEBI" id="CHEBI:43474"/>
        <dbReference type="ChEBI" id="CHEBI:57597"/>
        <dbReference type="ChEBI" id="CHEBI:57970"/>
        <dbReference type="ChEBI" id="CHEBI:59918"/>
        <dbReference type="EC" id="2.3.1.275"/>
    </reaction>
</comment>
<evidence type="ECO:0000313" key="12">
    <source>
        <dbReference type="Proteomes" id="UP001210865"/>
    </source>
</evidence>
<feature type="transmembrane region" description="Helical" evidence="10">
    <location>
        <begin position="87"/>
        <end position="107"/>
    </location>
</feature>
<feature type="transmembrane region" description="Helical" evidence="10">
    <location>
        <begin position="6"/>
        <end position="28"/>
    </location>
</feature>
<evidence type="ECO:0000256" key="4">
    <source>
        <dbReference type="ARBA" id="ARBA00022692"/>
    </source>
</evidence>
<comment type="function">
    <text evidence="10">Catalyzes the transfer of an acyl group from acyl-phosphate (acyl-PO(4)) to glycerol-3-phosphate (G3P) to form lysophosphatidic acid (LPA). This enzyme utilizes acyl-phosphate as fatty acyl donor, but not acyl-CoA or acyl-ACP.</text>
</comment>
<comment type="subcellular location">
    <subcellularLocation>
        <location evidence="10">Cell membrane</location>
        <topology evidence="10">Multi-pass membrane protein</topology>
    </subcellularLocation>
</comment>
<keyword evidence="12" id="KW-1185">Reference proteome</keyword>
<keyword evidence="1 10" id="KW-1003">Cell membrane</keyword>
<keyword evidence="4 10" id="KW-0812">Transmembrane</keyword>
<keyword evidence="7 10" id="KW-0472">Membrane</keyword>
<organism evidence="11 12">
    <name type="scientific">Sphingomonas abietis</name>
    <dbReference type="NCBI Taxonomy" id="3012344"/>
    <lineage>
        <taxon>Bacteria</taxon>
        <taxon>Pseudomonadati</taxon>
        <taxon>Pseudomonadota</taxon>
        <taxon>Alphaproteobacteria</taxon>
        <taxon>Sphingomonadales</taxon>
        <taxon>Sphingomonadaceae</taxon>
        <taxon>Sphingomonas</taxon>
    </lineage>
</organism>
<sequence length="205" mass="21312">MTATNWLVLGAAALIGYLLGSIPFGLLVTRAGGAQDPRTLGSGNIGATNVLRTGRKGLALLTLLLDAAKGAVAVILVGHLWPDPTPPSLPAIVAGAFAFLGHVYPVWLRFRGGKGVATFLGIALALSWPCGLVFALVWLAGFGITRHSSVGGMTAAIATPVCAAVINRSDLTLTFLLLALIVLWKHRANVERLLDGTEPRFRSGG</sequence>
<dbReference type="PANTHER" id="PTHR30309">
    <property type="entry name" value="INNER MEMBRANE PROTEIN YGIH"/>
    <property type="match status" value="1"/>
</dbReference>
<evidence type="ECO:0000313" key="11">
    <source>
        <dbReference type="EMBL" id="WBO23527.1"/>
    </source>
</evidence>
<dbReference type="PANTHER" id="PTHR30309:SF0">
    <property type="entry name" value="GLYCEROL-3-PHOSPHATE ACYLTRANSFERASE-RELATED"/>
    <property type="match status" value="1"/>
</dbReference>
<evidence type="ECO:0000256" key="9">
    <source>
        <dbReference type="ARBA" id="ARBA00023264"/>
    </source>
</evidence>
<evidence type="ECO:0000256" key="8">
    <source>
        <dbReference type="ARBA" id="ARBA00023209"/>
    </source>
</evidence>
<evidence type="ECO:0000256" key="10">
    <source>
        <dbReference type="HAMAP-Rule" id="MF_01043"/>
    </source>
</evidence>
<dbReference type="EC" id="2.3.1.275" evidence="10"/>
<dbReference type="RefSeq" id="WP_270078159.1">
    <property type="nucleotide sequence ID" value="NZ_CP115174.1"/>
</dbReference>
<comment type="similarity">
    <text evidence="10">Belongs to the PlsY family.</text>
</comment>
<evidence type="ECO:0000256" key="7">
    <source>
        <dbReference type="ARBA" id="ARBA00023136"/>
    </source>
</evidence>
<dbReference type="Pfam" id="PF02660">
    <property type="entry name" value="G3P_acyltransf"/>
    <property type="match status" value="1"/>
</dbReference>
<keyword evidence="9 10" id="KW-1208">Phospholipid metabolism</keyword>